<feature type="compositionally biased region" description="Basic residues" evidence="1">
    <location>
        <begin position="9"/>
        <end position="22"/>
    </location>
</feature>
<evidence type="ECO:0000313" key="3">
    <source>
        <dbReference type="Proteomes" id="UP000236291"/>
    </source>
</evidence>
<evidence type="ECO:0000313" key="2">
    <source>
        <dbReference type="EMBL" id="PNX70221.1"/>
    </source>
</evidence>
<feature type="region of interest" description="Disordered" evidence="1">
    <location>
        <begin position="1"/>
        <end position="53"/>
    </location>
</feature>
<protein>
    <submittedName>
        <fullName evidence="2">Uncharacterized protein</fullName>
    </submittedName>
</protein>
<feature type="compositionally biased region" description="Gly residues" evidence="1">
    <location>
        <begin position="42"/>
        <end position="53"/>
    </location>
</feature>
<dbReference type="AlphaFoldDB" id="A0A2K3KVA7"/>
<reference evidence="2 3" key="2">
    <citation type="journal article" date="2017" name="Front. Plant Sci.">
        <title>Gene Classification and Mining of Molecular Markers Useful in Red Clover (Trifolium pratense) Breeding.</title>
        <authorList>
            <person name="Istvanek J."/>
            <person name="Dluhosova J."/>
            <person name="Dluhos P."/>
            <person name="Patkova L."/>
            <person name="Nedelnik J."/>
            <person name="Repkova J."/>
        </authorList>
    </citation>
    <scope>NUCLEOTIDE SEQUENCE [LARGE SCALE GENOMIC DNA]</scope>
    <source>
        <strain evidence="3">cv. Tatra</strain>
        <tissue evidence="2">Young leaves</tissue>
    </source>
</reference>
<dbReference type="EMBL" id="ASHM01267063">
    <property type="protein sequence ID" value="PNX70221.1"/>
    <property type="molecule type" value="Genomic_DNA"/>
</dbReference>
<accession>A0A2K3KVA7</accession>
<proteinExistence type="predicted"/>
<organism evidence="2 3">
    <name type="scientific">Trifolium pratense</name>
    <name type="common">Red clover</name>
    <dbReference type="NCBI Taxonomy" id="57577"/>
    <lineage>
        <taxon>Eukaryota</taxon>
        <taxon>Viridiplantae</taxon>
        <taxon>Streptophyta</taxon>
        <taxon>Embryophyta</taxon>
        <taxon>Tracheophyta</taxon>
        <taxon>Spermatophyta</taxon>
        <taxon>Magnoliopsida</taxon>
        <taxon>eudicotyledons</taxon>
        <taxon>Gunneridae</taxon>
        <taxon>Pentapetalae</taxon>
        <taxon>rosids</taxon>
        <taxon>fabids</taxon>
        <taxon>Fabales</taxon>
        <taxon>Fabaceae</taxon>
        <taxon>Papilionoideae</taxon>
        <taxon>50 kb inversion clade</taxon>
        <taxon>NPAAA clade</taxon>
        <taxon>Hologalegina</taxon>
        <taxon>IRL clade</taxon>
        <taxon>Trifolieae</taxon>
        <taxon>Trifolium</taxon>
    </lineage>
</organism>
<feature type="non-terminal residue" evidence="2">
    <location>
        <position position="1"/>
    </location>
</feature>
<dbReference type="Proteomes" id="UP000236291">
    <property type="component" value="Unassembled WGS sequence"/>
</dbReference>
<name>A0A2K3KVA7_TRIPR</name>
<gene>
    <name evidence="2" type="ORF">L195_g064753</name>
</gene>
<reference evidence="2 3" key="1">
    <citation type="journal article" date="2014" name="Am. J. Bot.">
        <title>Genome assembly and annotation for red clover (Trifolium pratense; Fabaceae).</title>
        <authorList>
            <person name="Istvanek J."/>
            <person name="Jaros M."/>
            <person name="Krenek A."/>
            <person name="Repkova J."/>
        </authorList>
    </citation>
    <scope>NUCLEOTIDE SEQUENCE [LARGE SCALE GENOMIC DNA]</scope>
    <source>
        <strain evidence="3">cv. Tatra</strain>
        <tissue evidence="2">Young leaves</tissue>
    </source>
</reference>
<evidence type="ECO:0000256" key="1">
    <source>
        <dbReference type="SAM" id="MobiDB-lite"/>
    </source>
</evidence>
<comment type="caution">
    <text evidence="2">The sequence shown here is derived from an EMBL/GenBank/DDBJ whole genome shotgun (WGS) entry which is preliminary data.</text>
</comment>
<sequence length="53" mass="5997">STREWCRNNARKQRRSTHRSFARARLSDHEQPGRVRSLPGGIEVGSGYGSRGD</sequence>